<dbReference type="Pfam" id="PF01507">
    <property type="entry name" value="PAPS_reduct"/>
    <property type="match status" value="1"/>
</dbReference>
<protein>
    <recommendedName>
        <fullName evidence="4">Adenosine 5'-phosphosulfate reductase</fullName>
        <shortName evidence="4">APS reductase</shortName>
        <ecNumber evidence="4">1.8.4.10</ecNumber>
    </recommendedName>
    <alternativeName>
        <fullName evidence="4">5'-adenylylsulfate reductase</fullName>
    </alternativeName>
    <alternativeName>
        <fullName evidence="4">Thioredoxin-dependent 5'-adenylylsulfate reductase</fullName>
    </alternativeName>
</protein>
<dbReference type="Proteomes" id="UP000199150">
    <property type="component" value="Unassembled WGS sequence"/>
</dbReference>
<feature type="binding site" evidence="4">
    <location>
        <position position="129"/>
    </location>
    <ligand>
        <name>[4Fe-4S] cluster</name>
        <dbReference type="ChEBI" id="CHEBI:49883"/>
    </ligand>
</feature>
<dbReference type="EC" id="1.8.4.10" evidence="4"/>
<gene>
    <name evidence="4" type="primary">cysH</name>
    <name evidence="6" type="ORF">SAMN02927928_3143</name>
</gene>
<dbReference type="EMBL" id="FMTS01000006">
    <property type="protein sequence ID" value="SCW75286.1"/>
    <property type="molecule type" value="Genomic_DNA"/>
</dbReference>
<keyword evidence="4" id="KW-0408">Iron</keyword>
<keyword evidence="7" id="KW-1185">Reference proteome</keyword>
<dbReference type="GO" id="GO:0070814">
    <property type="term" value="P:hydrogen sulfide biosynthetic process"/>
    <property type="evidence" value="ECO:0007669"/>
    <property type="project" value="UniProtKB-UniRule"/>
</dbReference>
<feature type="binding site" evidence="4">
    <location>
        <position position="130"/>
    </location>
    <ligand>
        <name>[4Fe-4S] cluster</name>
        <dbReference type="ChEBI" id="CHEBI:49883"/>
    </ligand>
</feature>
<dbReference type="GO" id="GO:0004604">
    <property type="term" value="F:phosphoadenylyl-sulfate reductase (thioredoxin) activity"/>
    <property type="evidence" value="ECO:0007669"/>
    <property type="project" value="UniProtKB-UniRule"/>
</dbReference>
<evidence type="ECO:0000256" key="1">
    <source>
        <dbReference type="ARBA" id="ARBA00009732"/>
    </source>
</evidence>
<comment type="function">
    <text evidence="4">Catalyzes the formation of sulfite from adenosine 5'-phosphosulfate (APS) using thioredoxin as an electron donor.</text>
</comment>
<dbReference type="GO" id="GO:0051539">
    <property type="term" value="F:4 iron, 4 sulfur cluster binding"/>
    <property type="evidence" value="ECO:0007669"/>
    <property type="project" value="UniProtKB-UniRule"/>
</dbReference>
<organism evidence="6 7">
    <name type="scientific">Asticcacaulis taihuensis</name>
    <dbReference type="NCBI Taxonomy" id="260084"/>
    <lineage>
        <taxon>Bacteria</taxon>
        <taxon>Pseudomonadati</taxon>
        <taxon>Pseudomonadota</taxon>
        <taxon>Alphaproteobacteria</taxon>
        <taxon>Caulobacterales</taxon>
        <taxon>Caulobacteraceae</taxon>
        <taxon>Asticcacaulis</taxon>
    </lineage>
</organism>
<sequence>MTILIDILKDQKKTHGSLRAEALSAAWEHLTALEILQKAIQEEFVGDITLSSSFGADSAVLLHMVAQIEPNLPVIFLDTDRHFFQTLQYRDELVAKLGLTNLVNLKADADEASTEDSKNTLWRTNPDQCCDLRKVRPLNRYMEGYGAWISGRKRHQSATRTRLPIVEFDGKHFKVNPLATWTAEDIDAYFKNHDLPPHPLVEQGFPSIGCFTCTKPVAAGEDARSGRWADSEKVECGIHNPIYGGDGI</sequence>
<reference evidence="7" key="1">
    <citation type="submission" date="2016-10" db="EMBL/GenBank/DDBJ databases">
        <authorList>
            <person name="Varghese N."/>
            <person name="Submissions S."/>
        </authorList>
    </citation>
    <scope>NUCLEOTIDE SEQUENCE [LARGE SCALE GENOMIC DNA]</scope>
    <source>
        <strain evidence="7">CGMCC 1.3431</strain>
    </source>
</reference>
<keyword evidence="4" id="KW-0963">Cytoplasm</keyword>
<feature type="active site" description="Nucleophile; cysteine thiosulfonate intermediate" evidence="4">
    <location>
        <position position="236"/>
    </location>
</feature>
<dbReference type="HAMAP" id="MF_00063">
    <property type="entry name" value="CysH"/>
    <property type="match status" value="1"/>
</dbReference>
<dbReference type="GO" id="GO:0046872">
    <property type="term" value="F:metal ion binding"/>
    <property type="evidence" value="ECO:0007669"/>
    <property type="project" value="UniProtKB-KW"/>
</dbReference>
<dbReference type="GO" id="GO:0019379">
    <property type="term" value="P:sulfate assimilation, phosphoadenylyl sulfate reduction by phosphoadenylyl-sulfate reductase (thioredoxin)"/>
    <property type="evidence" value="ECO:0007669"/>
    <property type="project" value="UniProtKB-UniRule"/>
</dbReference>
<dbReference type="GO" id="GO:0043866">
    <property type="term" value="F:adenylyl-sulfate reductase (thioredoxin) activity"/>
    <property type="evidence" value="ECO:0007669"/>
    <property type="project" value="UniProtKB-EC"/>
</dbReference>
<proteinExistence type="inferred from homology"/>
<dbReference type="RefSeq" id="WP_090649903.1">
    <property type="nucleotide sequence ID" value="NZ_CBCRYE010000005.1"/>
</dbReference>
<evidence type="ECO:0000313" key="6">
    <source>
        <dbReference type="EMBL" id="SCW75286.1"/>
    </source>
</evidence>
<comment type="cofactor">
    <cofactor evidence="4">
        <name>[4Fe-4S] cluster</name>
        <dbReference type="ChEBI" id="CHEBI:49883"/>
    </cofactor>
    <text evidence="4">Binds 1 [4Fe-4S] cluster per subunit.</text>
</comment>
<evidence type="ECO:0000256" key="3">
    <source>
        <dbReference type="ARBA" id="ARBA00024327"/>
    </source>
</evidence>
<dbReference type="NCBIfam" id="NF002537">
    <property type="entry name" value="PRK02090.1"/>
    <property type="match status" value="1"/>
</dbReference>
<evidence type="ECO:0000256" key="2">
    <source>
        <dbReference type="ARBA" id="ARBA00023002"/>
    </source>
</evidence>
<dbReference type="AlphaFoldDB" id="A0A1G4T1W9"/>
<comment type="subcellular location">
    <subcellularLocation>
        <location evidence="4">Cytoplasm</location>
    </subcellularLocation>
</comment>
<evidence type="ECO:0000259" key="5">
    <source>
        <dbReference type="Pfam" id="PF01507"/>
    </source>
</evidence>
<keyword evidence="4" id="KW-0411">Iron-sulfur</keyword>
<dbReference type="PANTHER" id="PTHR46509:SF1">
    <property type="entry name" value="PHOSPHOADENOSINE PHOSPHOSULFATE REDUCTASE"/>
    <property type="match status" value="1"/>
</dbReference>
<dbReference type="SUPFAM" id="SSF52402">
    <property type="entry name" value="Adenine nucleotide alpha hydrolases-like"/>
    <property type="match status" value="1"/>
</dbReference>
<dbReference type="OrthoDB" id="9794018at2"/>
<keyword evidence="4" id="KW-0479">Metal-binding</keyword>
<comment type="similarity">
    <text evidence="1 4">Belongs to the PAPS reductase family. CysH subfamily.</text>
</comment>
<comment type="pathway">
    <text evidence="3 4">Sulfur metabolism; hydrogen sulfide biosynthesis; sulfite from sulfate.</text>
</comment>
<accession>A0A1G4T1W9</accession>
<dbReference type="PIRSF" id="PIRSF000857">
    <property type="entry name" value="PAPS_reductase"/>
    <property type="match status" value="1"/>
</dbReference>
<comment type="catalytic activity">
    <reaction evidence="4">
        <text>[thioredoxin]-disulfide + sulfite + AMP + 2 H(+) = adenosine 5'-phosphosulfate + [thioredoxin]-dithiol</text>
        <dbReference type="Rhea" id="RHEA:21976"/>
        <dbReference type="Rhea" id="RHEA-COMP:10698"/>
        <dbReference type="Rhea" id="RHEA-COMP:10700"/>
        <dbReference type="ChEBI" id="CHEBI:15378"/>
        <dbReference type="ChEBI" id="CHEBI:17359"/>
        <dbReference type="ChEBI" id="CHEBI:29950"/>
        <dbReference type="ChEBI" id="CHEBI:50058"/>
        <dbReference type="ChEBI" id="CHEBI:58243"/>
        <dbReference type="ChEBI" id="CHEBI:456215"/>
        <dbReference type="EC" id="1.8.4.10"/>
    </reaction>
</comment>
<keyword evidence="2 4" id="KW-0560">Oxidoreductase</keyword>
<dbReference type="STRING" id="260084.SAMN02927928_3143"/>
<name>A0A1G4T1W9_9CAUL</name>
<feature type="domain" description="Phosphoadenosine phosphosulphate reductase" evidence="5">
    <location>
        <begin position="48"/>
        <end position="216"/>
    </location>
</feature>
<feature type="binding site" evidence="4">
    <location>
        <position position="213"/>
    </location>
    <ligand>
        <name>[4Fe-4S] cluster</name>
        <dbReference type="ChEBI" id="CHEBI:49883"/>
    </ligand>
</feature>
<dbReference type="InterPro" id="IPR014729">
    <property type="entry name" value="Rossmann-like_a/b/a_fold"/>
</dbReference>
<dbReference type="CDD" id="cd23945">
    <property type="entry name" value="PAPS_reductase"/>
    <property type="match status" value="1"/>
</dbReference>
<evidence type="ECO:0000256" key="4">
    <source>
        <dbReference type="HAMAP-Rule" id="MF_00063"/>
    </source>
</evidence>
<feature type="binding site" evidence="4">
    <location>
        <position position="210"/>
    </location>
    <ligand>
        <name>[4Fe-4S] cluster</name>
        <dbReference type="ChEBI" id="CHEBI:49883"/>
    </ligand>
</feature>
<dbReference type="Gene3D" id="3.40.50.620">
    <property type="entry name" value="HUPs"/>
    <property type="match status" value="1"/>
</dbReference>
<dbReference type="InterPro" id="IPR004511">
    <property type="entry name" value="PAPS/APS_Rdtase"/>
</dbReference>
<evidence type="ECO:0000313" key="7">
    <source>
        <dbReference type="Proteomes" id="UP000199150"/>
    </source>
</evidence>
<dbReference type="InterPro" id="IPR002500">
    <property type="entry name" value="PAPS_reduct_dom"/>
</dbReference>
<dbReference type="PANTHER" id="PTHR46509">
    <property type="entry name" value="PHOSPHOADENOSINE PHOSPHOSULFATE REDUCTASE"/>
    <property type="match status" value="1"/>
</dbReference>
<dbReference type="NCBIfam" id="TIGR00434">
    <property type="entry name" value="cysH"/>
    <property type="match status" value="1"/>
</dbReference>
<dbReference type="GO" id="GO:0005737">
    <property type="term" value="C:cytoplasm"/>
    <property type="evidence" value="ECO:0007669"/>
    <property type="project" value="UniProtKB-SubCell"/>
</dbReference>